<dbReference type="InterPro" id="IPR020583">
    <property type="entry name" value="Inositol_monoP_metal-BS"/>
</dbReference>
<keyword evidence="8" id="KW-1185">Reference proteome</keyword>
<dbReference type="PANTHER" id="PTHR43028">
    <property type="entry name" value="3'(2'),5'-BISPHOSPHATE NUCLEOTIDASE 1"/>
    <property type="match status" value="1"/>
</dbReference>
<evidence type="ECO:0000256" key="3">
    <source>
        <dbReference type="ARBA" id="ARBA00022842"/>
    </source>
</evidence>
<dbReference type="Gene3D" id="3.30.540.10">
    <property type="entry name" value="Fructose-1,6-Bisphosphatase, subunit A, domain 1"/>
    <property type="match status" value="1"/>
</dbReference>
<dbReference type="Proteomes" id="UP001387100">
    <property type="component" value="Unassembled WGS sequence"/>
</dbReference>
<keyword evidence="3" id="KW-0460">Magnesium</keyword>
<dbReference type="PANTHER" id="PTHR43028:SF5">
    <property type="entry name" value="3'(2'),5'-BISPHOSPHATE NUCLEOTIDASE 1"/>
    <property type="match status" value="1"/>
</dbReference>
<keyword evidence="2" id="KW-0479">Metal-binding</keyword>
<comment type="catalytic activity">
    <reaction evidence="1">
        <text>adenosine 3',5'-bisphosphate + H2O = AMP + phosphate</text>
        <dbReference type="Rhea" id="RHEA:10040"/>
        <dbReference type="ChEBI" id="CHEBI:15377"/>
        <dbReference type="ChEBI" id="CHEBI:43474"/>
        <dbReference type="ChEBI" id="CHEBI:58343"/>
        <dbReference type="ChEBI" id="CHEBI:456215"/>
        <dbReference type="EC" id="3.1.3.7"/>
    </reaction>
</comment>
<dbReference type="PRINTS" id="PR00377">
    <property type="entry name" value="IMPHPHTASES"/>
</dbReference>
<dbReference type="SUPFAM" id="SSF56655">
    <property type="entry name" value="Carbohydrate phosphatase"/>
    <property type="match status" value="1"/>
</dbReference>
<dbReference type="Gene3D" id="3.40.190.80">
    <property type="match status" value="1"/>
</dbReference>
<name>A0ABU8RML5_9ACTN</name>
<dbReference type="GO" id="GO:0008441">
    <property type="term" value="F:3'(2'),5'-bisphosphate nucleotidase activity"/>
    <property type="evidence" value="ECO:0007669"/>
    <property type="project" value="UniProtKB-EC"/>
</dbReference>
<evidence type="ECO:0000313" key="8">
    <source>
        <dbReference type="Proteomes" id="UP001387100"/>
    </source>
</evidence>
<dbReference type="InterPro" id="IPR000760">
    <property type="entry name" value="Inositol_monophosphatase-like"/>
</dbReference>
<organism evidence="7 8">
    <name type="scientific">Pseudokineococcus basanitobsidens</name>
    <dbReference type="NCBI Taxonomy" id="1926649"/>
    <lineage>
        <taxon>Bacteria</taxon>
        <taxon>Bacillati</taxon>
        <taxon>Actinomycetota</taxon>
        <taxon>Actinomycetes</taxon>
        <taxon>Kineosporiales</taxon>
        <taxon>Kineosporiaceae</taxon>
        <taxon>Pseudokineococcus</taxon>
    </lineage>
</organism>
<protein>
    <recommendedName>
        <fullName evidence="4">3'(2'),5-bisphosphonucleoside 3'(2')-phosphohydrolase</fullName>
    </recommendedName>
    <alternativeName>
        <fullName evidence="5">DPNPase</fullName>
    </alternativeName>
</protein>
<dbReference type="Pfam" id="PF00459">
    <property type="entry name" value="Inositol_P"/>
    <property type="match status" value="1"/>
</dbReference>
<proteinExistence type="predicted"/>
<dbReference type="PROSITE" id="PS00629">
    <property type="entry name" value="IMP_1"/>
    <property type="match status" value="1"/>
</dbReference>
<evidence type="ECO:0000256" key="2">
    <source>
        <dbReference type="ARBA" id="ARBA00022723"/>
    </source>
</evidence>
<evidence type="ECO:0000256" key="5">
    <source>
        <dbReference type="ARBA" id="ARBA00042530"/>
    </source>
</evidence>
<dbReference type="RefSeq" id="WP_339575699.1">
    <property type="nucleotide sequence ID" value="NZ_JBBIAA010000020.1"/>
</dbReference>
<dbReference type="CDD" id="cd01638">
    <property type="entry name" value="CysQ"/>
    <property type="match status" value="1"/>
</dbReference>
<gene>
    <name evidence="7" type="ORF">WDZ17_13540</name>
</gene>
<accession>A0ABU8RML5</accession>
<evidence type="ECO:0000256" key="4">
    <source>
        <dbReference type="ARBA" id="ARBA00041694"/>
    </source>
</evidence>
<dbReference type="InterPro" id="IPR050725">
    <property type="entry name" value="CysQ/Inositol_MonoPase"/>
</dbReference>
<dbReference type="EMBL" id="JBBIAA010000020">
    <property type="protein sequence ID" value="MEJ5946316.1"/>
    <property type="molecule type" value="Genomic_DNA"/>
</dbReference>
<evidence type="ECO:0000256" key="6">
    <source>
        <dbReference type="SAM" id="MobiDB-lite"/>
    </source>
</evidence>
<comment type="caution">
    <text evidence="7">The sequence shown here is derived from an EMBL/GenBank/DDBJ whole genome shotgun (WGS) entry which is preliminary data.</text>
</comment>
<feature type="compositionally biased region" description="Low complexity" evidence="6">
    <location>
        <begin position="266"/>
        <end position="279"/>
    </location>
</feature>
<keyword evidence="7" id="KW-0378">Hydrolase</keyword>
<feature type="region of interest" description="Disordered" evidence="6">
    <location>
        <begin position="258"/>
        <end position="279"/>
    </location>
</feature>
<sequence>MPTTRTDDELARQAADEAGRALLAVRADLAAAGADARSIKDAGDRRAQEVLASLLAAERPDDAVLSEEAADDPGRLSAARVWIVDPLDGTREFSEVGGPGEDGRTDWAVHVALWQEGELVAGAVALPAAGTTYGTDEPPVRPTGAPQVIRLAVSRSRPPAFVTALAAELGAELVPMGSAGVKATSVLRDEADAYVHAGGQYEWDSAAPVVVARAAGLHTSRVDGSPLVYNRPDPTLPDLVVARPEVAGAVLDAIARVAAREGREQPPTTTPDAPAEATR</sequence>
<evidence type="ECO:0000256" key="1">
    <source>
        <dbReference type="ARBA" id="ARBA00001625"/>
    </source>
</evidence>
<evidence type="ECO:0000313" key="7">
    <source>
        <dbReference type="EMBL" id="MEJ5946316.1"/>
    </source>
</evidence>
<reference evidence="7 8" key="1">
    <citation type="journal article" date="2017" name="Int. J. Syst. Evol. Microbiol.">
        <title>Pseudokineococcus basanitobsidens sp. nov., isolated from volcanic rock.</title>
        <authorList>
            <person name="Lee D.W."/>
            <person name="Park M.Y."/>
            <person name="Kim J.J."/>
            <person name="Kim B.S."/>
        </authorList>
    </citation>
    <scope>NUCLEOTIDE SEQUENCE [LARGE SCALE GENOMIC DNA]</scope>
    <source>
        <strain evidence="7 8">DSM 103726</strain>
    </source>
</reference>